<dbReference type="Gene3D" id="3.40.50.300">
    <property type="entry name" value="P-loop containing nucleotide triphosphate hydrolases"/>
    <property type="match status" value="1"/>
</dbReference>
<organism evidence="1 2">
    <name type="scientific">Gemmata massiliana</name>
    <dbReference type="NCBI Taxonomy" id="1210884"/>
    <lineage>
        <taxon>Bacteria</taxon>
        <taxon>Pseudomonadati</taxon>
        <taxon>Planctomycetota</taxon>
        <taxon>Planctomycetia</taxon>
        <taxon>Gemmatales</taxon>
        <taxon>Gemmataceae</taxon>
        <taxon>Gemmata</taxon>
    </lineage>
</organism>
<reference evidence="1 2" key="1">
    <citation type="submission" date="2019-05" db="EMBL/GenBank/DDBJ databases">
        <authorList>
            <consortium name="Science for Life Laboratories"/>
        </authorList>
    </citation>
    <scope>NUCLEOTIDE SEQUENCE [LARGE SCALE GENOMIC DNA]</scope>
    <source>
        <strain evidence="1">Soil9</strain>
    </source>
</reference>
<dbReference type="EMBL" id="LR593886">
    <property type="protein sequence ID" value="VTR93333.1"/>
    <property type="molecule type" value="Genomic_DNA"/>
</dbReference>
<dbReference type="InterPro" id="IPR027417">
    <property type="entry name" value="P-loop_NTPase"/>
</dbReference>
<evidence type="ECO:0008006" key="3">
    <source>
        <dbReference type="Google" id="ProtNLM"/>
    </source>
</evidence>
<name>A0A6P2CWQ2_9BACT</name>
<evidence type="ECO:0000313" key="1">
    <source>
        <dbReference type="EMBL" id="VTR93333.1"/>
    </source>
</evidence>
<dbReference type="SUPFAM" id="SSF52540">
    <property type="entry name" value="P-loop containing nucleoside triphosphate hydrolases"/>
    <property type="match status" value="1"/>
</dbReference>
<accession>A0A6P2CWQ2</accession>
<dbReference type="AlphaFoldDB" id="A0A6P2CWQ2"/>
<protein>
    <recommendedName>
        <fullName evidence="3">AAA family ATPase</fullName>
    </recommendedName>
</protein>
<dbReference type="Proteomes" id="UP000464178">
    <property type="component" value="Chromosome"/>
</dbReference>
<dbReference type="KEGG" id="gms:SOIL9_43810"/>
<dbReference type="Pfam" id="PF13481">
    <property type="entry name" value="AAA_25"/>
    <property type="match status" value="1"/>
</dbReference>
<evidence type="ECO:0000313" key="2">
    <source>
        <dbReference type="Proteomes" id="UP000464178"/>
    </source>
</evidence>
<dbReference type="RefSeq" id="WP_162668074.1">
    <property type="nucleotide sequence ID" value="NZ_LR593886.1"/>
</dbReference>
<keyword evidence="2" id="KW-1185">Reference proteome</keyword>
<proteinExistence type="predicted"/>
<gene>
    <name evidence="1" type="ORF">SOIL9_43810</name>
</gene>
<sequence length="404" mass="44535">MFPQTHQAIEEFQRADPARVLRIVPPPDPPGVGDPVPRPSRFKFIDTAEFRKADFRVDWFVEWFLARGQPGVIAGPSKGMKTSTLVDLAVSIATATPHLGKWPVKNRARVALVSGESGGYTLQETFYRVMRSKGLLDDSCDGWLKWEFSLPTFANLIDTTDFADRLGALGCELVIIDPFYLTLGQIDAKNLFEMGAALRTVSELLLTKHGVTPVIAHHANRLLPVGEPMELQHLAYSGLEQFARQYVLLNRREAYRNDGRHELWYRFGGSAGHGGLNVLTIDEGVLGPDNPTRRWDVRVESPDQVTAPETAARARVAGDKKLAQNQHDEQQVLLVIDAEASNGHPGASVSLIDSKAPISRDRIKAAIERLRECGVLVKVPEFIRTSGNGAKTTITDGFGRPSEG</sequence>